<dbReference type="SUPFAM" id="SSF52172">
    <property type="entry name" value="CheY-like"/>
    <property type="match status" value="1"/>
</dbReference>
<dbReference type="AlphaFoldDB" id="A0A9D1P4R6"/>
<dbReference type="Pfam" id="PF00486">
    <property type="entry name" value="Trans_reg_C"/>
    <property type="match status" value="1"/>
</dbReference>
<reference evidence="16" key="1">
    <citation type="submission" date="2020-10" db="EMBL/GenBank/DDBJ databases">
        <authorList>
            <person name="Gilroy R."/>
        </authorList>
    </citation>
    <scope>NUCLEOTIDE SEQUENCE</scope>
    <source>
        <strain evidence="16">CHK183-6373</strain>
    </source>
</reference>
<comment type="function">
    <text evidence="10">Member of the two-component regulatory system HssS/HssR involved in intracellular heme homeostasis and tempering of staphylococcal virulence. Phosphorylated HssR binds to a direct repeat sequence within hrtAB promoter and activates the expression of hrtAB, an efflux pump, in response to extracellular heme, hemin, hemoglobin or blood.</text>
</comment>
<dbReference type="InterPro" id="IPR036388">
    <property type="entry name" value="WH-like_DNA-bd_sf"/>
</dbReference>
<evidence type="ECO:0000259" key="15">
    <source>
        <dbReference type="PROSITE" id="PS51755"/>
    </source>
</evidence>
<keyword evidence="4" id="KW-0805">Transcription regulation</keyword>
<dbReference type="SMART" id="SM00448">
    <property type="entry name" value="REC"/>
    <property type="match status" value="1"/>
</dbReference>
<dbReference type="GO" id="GO:0000976">
    <property type="term" value="F:transcription cis-regulatory region binding"/>
    <property type="evidence" value="ECO:0007669"/>
    <property type="project" value="TreeGrafter"/>
</dbReference>
<sequence length="224" mass="25625">MFHILVAGYDKAWRQKTRDLLESGHYTVALAANGEDAISRMESWHTDLVIVPLCMPGMNGLEFTQTLRSVGSEPLILMLASQESPSDRKQAFRAGVDDFLPAPFDGEELLLHIQALLRRARVEREHKILLGNVTLDYDTFTVRRGNEIHVLPQKEFLLLFKLLSNPEKVFSRLDLMDEIWGAESNSGWETVTVHISRLRKRFHDWPEFAILAVRGVGYKAVKRL</sequence>
<keyword evidence="7" id="KW-0010">Activator</keyword>
<feature type="DNA-binding region" description="OmpR/PhoB-type" evidence="13">
    <location>
        <begin position="125"/>
        <end position="222"/>
    </location>
</feature>
<evidence type="ECO:0000313" key="17">
    <source>
        <dbReference type="Proteomes" id="UP000886884"/>
    </source>
</evidence>
<evidence type="ECO:0000256" key="8">
    <source>
        <dbReference type="ARBA" id="ARBA00023163"/>
    </source>
</evidence>
<evidence type="ECO:0000256" key="4">
    <source>
        <dbReference type="ARBA" id="ARBA00023015"/>
    </source>
</evidence>
<dbReference type="InterPro" id="IPR039420">
    <property type="entry name" value="WalR-like"/>
</dbReference>
<dbReference type="PANTHER" id="PTHR48111:SF49">
    <property type="entry name" value="HEME RESPONSE REGULATOR HSSR"/>
    <property type="match status" value="1"/>
</dbReference>
<dbReference type="CDD" id="cd00383">
    <property type="entry name" value="trans_reg_C"/>
    <property type="match status" value="1"/>
</dbReference>
<evidence type="ECO:0000256" key="2">
    <source>
        <dbReference type="ARBA" id="ARBA00018672"/>
    </source>
</evidence>
<comment type="caution">
    <text evidence="16">The sequence shown here is derived from an EMBL/GenBank/DDBJ whole genome shotgun (WGS) entry which is preliminary data.</text>
</comment>
<comment type="function">
    <text evidence="9">May play the central regulatory role in sporulation. It may be an element of the effector pathway responsible for the activation of sporulation genes in response to nutritional stress. Spo0A may act in concert with spo0H (a sigma factor) to control the expression of some genes that are critical to the sporulation process.</text>
</comment>
<dbReference type="Gene3D" id="1.10.10.10">
    <property type="entry name" value="Winged helix-like DNA-binding domain superfamily/Winged helix DNA-binding domain"/>
    <property type="match status" value="1"/>
</dbReference>
<gene>
    <name evidence="16" type="ORF">IAA64_00550</name>
</gene>
<proteinExistence type="predicted"/>
<evidence type="ECO:0000256" key="10">
    <source>
        <dbReference type="ARBA" id="ARBA00037471"/>
    </source>
</evidence>
<evidence type="ECO:0000256" key="13">
    <source>
        <dbReference type="PROSITE-ProRule" id="PRU01091"/>
    </source>
</evidence>
<dbReference type="GO" id="GO:0005829">
    <property type="term" value="C:cytosol"/>
    <property type="evidence" value="ECO:0007669"/>
    <property type="project" value="TreeGrafter"/>
</dbReference>
<organism evidence="16 17">
    <name type="scientific">Candidatus Ornithocaccomicrobium faecavium</name>
    <dbReference type="NCBI Taxonomy" id="2840890"/>
    <lineage>
        <taxon>Bacteria</taxon>
        <taxon>Bacillati</taxon>
        <taxon>Bacillota</taxon>
        <taxon>Clostridia</taxon>
        <taxon>Candidatus Ornithocaccomicrobium</taxon>
    </lineage>
</organism>
<dbReference type="SMART" id="SM00862">
    <property type="entry name" value="Trans_reg_C"/>
    <property type="match status" value="1"/>
</dbReference>
<comment type="subcellular location">
    <subcellularLocation>
        <location evidence="1">Cytoplasm</location>
    </subcellularLocation>
</comment>
<accession>A0A9D1P4R6</accession>
<dbReference type="InterPro" id="IPR001867">
    <property type="entry name" value="OmpR/PhoB-type_DNA-bd"/>
</dbReference>
<evidence type="ECO:0000256" key="11">
    <source>
        <dbReference type="ARBA" id="ARBA00039976"/>
    </source>
</evidence>
<dbReference type="EMBL" id="DVOT01000011">
    <property type="protein sequence ID" value="HIV26430.1"/>
    <property type="molecule type" value="Genomic_DNA"/>
</dbReference>
<dbReference type="GO" id="GO:0032993">
    <property type="term" value="C:protein-DNA complex"/>
    <property type="evidence" value="ECO:0007669"/>
    <property type="project" value="TreeGrafter"/>
</dbReference>
<name>A0A9D1P4R6_9FIRM</name>
<dbReference type="Pfam" id="PF00072">
    <property type="entry name" value="Response_reg"/>
    <property type="match status" value="1"/>
</dbReference>
<protein>
    <recommendedName>
        <fullName evidence="11">Heme response regulator HssR</fullName>
    </recommendedName>
    <alternativeName>
        <fullName evidence="2">Stage 0 sporulation protein A homolog</fullName>
    </alternativeName>
</protein>
<feature type="domain" description="OmpR/PhoB-type" evidence="15">
    <location>
        <begin position="125"/>
        <end position="222"/>
    </location>
</feature>
<evidence type="ECO:0000256" key="12">
    <source>
        <dbReference type="PROSITE-ProRule" id="PRU00169"/>
    </source>
</evidence>
<keyword evidence="8" id="KW-0804">Transcription</keyword>
<dbReference type="GO" id="GO:0000156">
    <property type="term" value="F:phosphorelay response regulator activity"/>
    <property type="evidence" value="ECO:0007669"/>
    <property type="project" value="TreeGrafter"/>
</dbReference>
<dbReference type="SUPFAM" id="SSF46894">
    <property type="entry name" value="C-terminal effector domain of the bipartite response regulators"/>
    <property type="match status" value="1"/>
</dbReference>
<dbReference type="InterPro" id="IPR011006">
    <property type="entry name" value="CheY-like_superfamily"/>
</dbReference>
<feature type="domain" description="Response regulatory" evidence="14">
    <location>
        <begin position="3"/>
        <end position="117"/>
    </location>
</feature>
<reference evidence="16" key="2">
    <citation type="journal article" date="2021" name="PeerJ">
        <title>Extensive microbial diversity within the chicken gut microbiome revealed by metagenomics and culture.</title>
        <authorList>
            <person name="Gilroy R."/>
            <person name="Ravi A."/>
            <person name="Getino M."/>
            <person name="Pursley I."/>
            <person name="Horton D.L."/>
            <person name="Alikhan N.F."/>
            <person name="Baker D."/>
            <person name="Gharbi K."/>
            <person name="Hall N."/>
            <person name="Watson M."/>
            <person name="Adriaenssens E.M."/>
            <person name="Foster-Nyarko E."/>
            <person name="Jarju S."/>
            <person name="Secka A."/>
            <person name="Antonio M."/>
            <person name="Oren A."/>
            <person name="Chaudhuri R.R."/>
            <person name="La Ragione R."/>
            <person name="Hildebrand F."/>
            <person name="Pallen M.J."/>
        </authorList>
    </citation>
    <scope>NUCLEOTIDE SEQUENCE</scope>
    <source>
        <strain evidence="16">CHK183-6373</strain>
    </source>
</reference>
<evidence type="ECO:0000256" key="1">
    <source>
        <dbReference type="ARBA" id="ARBA00004496"/>
    </source>
</evidence>
<evidence type="ECO:0000313" key="16">
    <source>
        <dbReference type="EMBL" id="HIV26430.1"/>
    </source>
</evidence>
<dbReference type="GO" id="GO:0006355">
    <property type="term" value="P:regulation of DNA-templated transcription"/>
    <property type="evidence" value="ECO:0007669"/>
    <property type="project" value="InterPro"/>
</dbReference>
<dbReference type="InterPro" id="IPR016032">
    <property type="entry name" value="Sig_transdc_resp-reg_C-effctor"/>
</dbReference>
<evidence type="ECO:0000256" key="6">
    <source>
        <dbReference type="ARBA" id="ARBA00023125"/>
    </source>
</evidence>
<evidence type="ECO:0000256" key="5">
    <source>
        <dbReference type="ARBA" id="ARBA00023026"/>
    </source>
</evidence>
<dbReference type="Gene3D" id="3.40.50.2300">
    <property type="match status" value="1"/>
</dbReference>
<keyword evidence="3" id="KW-0963">Cytoplasm</keyword>
<evidence type="ECO:0000256" key="9">
    <source>
        <dbReference type="ARBA" id="ARBA00024867"/>
    </source>
</evidence>
<dbReference type="InterPro" id="IPR001789">
    <property type="entry name" value="Sig_transdc_resp-reg_receiver"/>
</dbReference>
<evidence type="ECO:0000259" key="14">
    <source>
        <dbReference type="PROSITE" id="PS50110"/>
    </source>
</evidence>
<keyword evidence="6 13" id="KW-0238">DNA-binding</keyword>
<evidence type="ECO:0000256" key="7">
    <source>
        <dbReference type="ARBA" id="ARBA00023159"/>
    </source>
</evidence>
<keyword evidence="5" id="KW-0843">Virulence</keyword>
<comment type="caution">
    <text evidence="12">Lacks conserved residue(s) required for the propagation of feature annotation.</text>
</comment>
<evidence type="ECO:0000256" key="3">
    <source>
        <dbReference type="ARBA" id="ARBA00022490"/>
    </source>
</evidence>
<dbReference type="PANTHER" id="PTHR48111">
    <property type="entry name" value="REGULATOR OF RPOS"/>
    <property type="match status" value="1"/>
</dbReference>
<dbReference type="PROSITE" id="PS50110">
    <property type="entry name" value="RESPONSE_REGULATORY"/>
    <property type="match status" value="1"/>
</dbReference>
<dbReference type="PROSITE" id="PS51755">
    <property type="entry name" value="OMPR_PHOB"/>
    <property type="match status" value="1"/>
</dbReference>
<dbReference type="Proteomes" id="UP000886884">
    <property type="component" value="Unassembled WGS sequence"/>
</dbReference>